<organism evidence="1 2">
    <name type="scientific">Bauhinia variegata</name>
    <name type="common">Purple orchid tree</name>
    <name type="synonym">Phanera variegata</name>
    <dbReference type="NCBI Taxonomy" id="167791"/>
    <lineage>
        <taxon>Eukaryota</taxon>
        <taxon>Viridiplantae</taxon>
        <taxon>Streptophyta</taxon>
        <taxon>Embryophyta</taxon>
        <taxon>Tracheophyta</taxon>
        <taxon>Spermatophyta</taxon>
        <taxon>Magnoliopsida</taxon>
        <taxon>eudicotyledons</taxon>
        <taxon>Gunneridae</taxon>
        <taxon>Pentapetalae</taxon>
        <taxon>rosids</taxon>
        <taxon>fabids</taxon>
        <taxon>Fabales</taxon>
        <taxon>Fabaceae</taxon>
        <taxon>Cercidoideae</taxon>
        <taxon>Cercideae</taxon>
        <taxon>Bauhiniinae</taxon>
        <taxon>Bauhinia</taxon>
    </lineage>
</organism>
<protein>
    <submittedName>
        <fullName evidence="1">Uncharacterized protein</fullName>
    </submittedName>
</protein>
<evidence type="ECO:0000313" key="1">
    <source>
        <dbReference type="EMBL" id="KAI4333769.1"/>
    </source>
</evidence>
<comment type="caution">
    <text evidence="1">The sequence shown here is derived from an EMBL/GenBank/DDBJ whole genome shotgun (WGS) entry which is preliminary data.</text>
</comment>
<sequence length="101" mass="11488">MVVVAAVTVPLVFLILLSFSSYIYVTRRKFRETEDESGQEDMEDLPFFEFVTIANATNGFTNKLGEGGFGRVYRGTLANGQEIAVKRLSRSMEVVERWKRT</sequence>
<dbReference type="Proteomes" id="UP000828941">
    <property type="component" value="Chromosome 7"/>
</dbReference>
<reference evidence="1 2" key="1">
    <citation type="journal article" date="2022" name="DNA Res.">
        <title>Chromosomal-level genome assembly of the orchid tree Bauhinia variegata (Leguminosae; Cercidoideae) supports the allotetraploid origin hypothesis of Bauhinia.</title>
        <authorList>
            <person name="Zhong Y."/>
            <person name="Chen Y."/>
            <person name="Zheng D."/>
            <person name="Pang J."/>
            <person name="Liu Y."/>
            <person name="Luo S."/>
            <person name="Meng S."/>
            <person name="Qian L."/>
            <person name="Wei D."/>
            <person name="Dai S."/>
            <person name="Zhou R."/>
        </authorList>
    </citation>
    <scope>NUCLEOTIDE SEQUENCE [LARGE SCALE GENOMIC DNA]</scope>
    <source>
        <strain evidence="1">BV-YZ2020</strain>
    </source>
</reference>
<evidence type="ECO:0000313" key="2">
    <source>
        <dbReference type="Proteomes" id="UP000828941"/>
    </source>
</evidence>
<keyword evidence="2" id="KW-1185">Reference proteome</keyword>
<dbReference type="EMBL" id="CM039432">
    <property type="protein sequence ID" value="KAI4333769.1"/>
    <property type="molecule type" value="Genomic_DNA"/>
</dbReference>
<name>A0ACB9NDJ4_BAUVA</name>
<accession>A0ACB9NDJ4</accession>
<proteinExistence type="predicted"/>
<gene>
    <name evidence="1" type="ORF">L6164_018535</name>
</gene>